<gene>
    <name evidence="1" type="ORF">GALL_425650</name>
</gene>
<dbReference type="Gene3D" id="2.60.40.1120">
    <property type="entry name" value="Carboxypeptidase-like, regulatory domain"/>
    <property type="match status" value="1"/>
</dbReference>
<evidence type="ECO:0008006" key="2">
    <source>
        <dbReference type="Google" id="ProtNLM"/>
    </source>
</evidence>
<comment type="caution">
    <text evidence="1">The sequence shown here is derived from an EMBL/GenBank/DDBJ whole genome shotgun (WGS) entry which is preliminary data.</text>
</comment>
<reference evidence="1" key="1">
    <citation type="submission" date="2016-10" db="EMBL/GenBank/DDBJ databases">
        <title>Sequence of Gallionella enrichment culture.</title>
        <authorList>
            <person name="Poehlein A."/>
            <person name="Muehling M."/>
            <person name="Daniel R."/>
        </authorList>
    </citation>
    <scope>NUCLEOTIDE SEQUENCE</scope>
</reference>
<evidence type="ECO:0000313" key="1">
    <source>
        <dbReference type="EMBL" id="OIQ75768.1"/>
    </source>
</evidence>
<proteinExistence type="predicted"/>
<name>A0A1J5PXY5_9ZZZZ</name>
<protein>
    <recommendedName>
        <fullName evidence="2">Carboxypeptidase regulatory-like domain-containing protein</fullName>
    </recommendedName>
</protein>
<dbReference type="AlphaFoldDB" id="A0A1J5PXY5"/>
<sequence>MKLHLFRKALPLAVGAWVMMGTLAQAATYLPPVHRSGTVDYLTGGIGLDESTAIQSVSKKWPLTLEFAIKDKNRADYAAGVHIVMRNAHQHPALQVTSEGPFLLAKVTPGDYTVDASLAGKTLHRKVVVTAGQPTKVVFLWPTGTGVSHS</sequence>
<dbReference type="EMBL" id="MLJW01002063">
    <property type="protein sequence ID" value="OIQ75768.1"/>
    <property type="molecule type" value="Genomic_DNA"/>
</dbReference>
<organism evidence="1">
    <name type="scientific">mine drainage metagenome</name>
    <dbReference type="NCBI Taxonomy" id="410659"/>
    <lineage>
        <taxon>unclassified sequences</taxon>
        <taxon>metagenomes</taxon>
        <taxon>ecological metagenomes</taxon>
    </lineage>
</organism>
<accession>A0A1J5PXY5</accession>